<comment type="similarity">
    <text evidence="7">Belongs to the peptidase T1B family.</text>
</comment>
<name>A0A7R9D2S4_TIMCR</name>
<reference evidence="8" key="1">
    <citation type="submission" date="2020-11" db="EMBL/GenBank/DDBJ databases">
        <authorList>
            <person name="Tran Van P."/>
        </authorList>
    </citation>
    <scope>NUCLEOTIDE SEQUENCE</scope>
</reference>
<comment type="function">
    <text evidence="6">Non-catalytic component of the 20S core proteasome complex involved in the proteolytic degradation of most intracellular proteins. This complex plays numerous essential roles within the cell by associating with different regulatory particles. Associated with two 19S regulatory particles, forms the 26S proteasome and thus participates in the ATP-dependent degradation of ubiquitinated proteins. The 26S proteasome plays a key role in the maintenance of protein homeostasis by removing misfolded or damaged proteins that could impair cellular functions, and by removing proteins whose functions are no longer required. Associated with the PA200 or PA28, the 20S proteasome mediates ubiquitin-independent protein degradation. This type of proteolysis is required in several pathways including spermatogenesis (20S-PA200 complex) or generation of a subset of MHC class I-presented antigenic peptides (20S-PA28 complex).</text>
</comment>
<evidence type="ECO:0000256" key="6">
    <source>
        <dbReference type="ARBA" id="ARBA00049625"/>
    </source>
</evidence>
<dbReference type="InterPro" id="IPR029055">
    <property type="entry name" value="Ntn_hydrolases_N"/>
</dbReference>
<keyword evidence="3 7" id="KW-0647">Proteasome</keyword>
<dbReference type="Gene3D" id="3.60.20.10">
    <property type="entry name" value="Glutamine Phosphoribosylpyrophosphate, subunit 1, domain 1"/>
    <property type="match status" value="1"/>
</dbReference>
<evidence type="ECO:0000256" key="2">
    <source>
        <dbReference type="ARBA" id="ARBA00022490"/>
    </source>
</evidence>
<gene>
    <name evidence="8" type="ORF">TCEB3V08_LOCUS8294</name>
</gene>
<evidence type="ECO:0000256" key="1">
    <source>
        <dbReference type="ARBA" id="ARBA00011656"/>
    </source>
</evidence>
<accession>A0A7R9D2S4</accession>
<dbReference type="Pfam" id="PF00227">
    <property type="entry name" value="Proteasome"/>
    <property type="match status" value="1"/>
</dbReference>
<proteinExistence type="inferred from homology"/>
<evidence type="ECO:0000313" key="8">
    <source>
        <dbReference type="EMBL" id="CAD7406025.1"/>
    </source>
</evidence>
<comment type="subunit">
    <text evidence="1">The 26S proteasome consists of a 20S proteasome core and two 19S regulatory subunits. The 20S proteasome core is a barrel-shaped complex made of 28 subunits that are arranged in four stacked rings. The two outer rings are each formed by seven alpha subunits, and the two inner rings are formed by seven beta subunits. The proteolytic activity is exerted by three beta-subunits PSMB5, PSMB6 and PSMB7.</text>
</comment>
<dbReference type="InterPro" id="IPR023333">
    <property type="entry name" value="Proteasome_suB-type"/>
</dbReference>
<evidence type="ECO:0000256" key="7">
    <source>
        <dbReference type="RuleBase" id="RU004203"/>
    </source>
</evidence>
<dbReference type="CDD" id="cd03758">
    <property type="entry name" value="proteasome_beta_type_2"/>
    <property type="match status" value="1"/>
</dbReference>
<keyword evidence="2 7" id="KW-0963">Cytoplasm</keyword>
<dbReference type="GO" id="GO:0005634">
    <property type="term" value="C:nucleus"/>
    <property type="evidence" value="ECO:0007669"/>
    <property type="project" value="UniProtKB-SubCell"/>
</dbReference>
<dbReference type="FunFam" id="3.60.20.10:FF:000008">
    <property type="entry name" value="Proteasome subunit beta type-4"/>
    <property type="match status" value="1"/>
</dbReference>
<comment type="subunit">
    <text evidence="5">The 26S proteasome consists of a 20S proteasome core and two 19S regulatory subunits. The 20S proteasome core is composed of 28 subunits that are arranged in four stacked rings, resulting in a barrel-shaped structure. The two end rings are each formed by seven alpha subunits, and the two central rings are each formed by seven beta subunits. The catalytic chamber with the active sites is on the inside of the barrel.</text>
</comment>
<evidence type="ECO:0000256" key="5">
    <source>
        <dbReference type="ARBA" id="ARBA00026071"/>
    </source>
</evidence>
<organism evidence="8">
    <name type="scientific">Timema cristinae</name>
    <name type="common">Walking stick</name>
    <dbReference type="NCBI Taxonomy" id="61476"/>
    <lineage>
        <taxon>Eukaryota</taxon>
        <taxon>Metazoa</taxon>
        <taxon>Ecdysozoa</taxon>
        <taxon>Arthropoda</taxon>
        <taxon>Hexapoda</taxon>
        <taxon>Insecta</taxon>
        <taxon>Pterygota</taxon>
        <taxon>Neoptera</taxon>
        <taxon>Polyneoptera</taxon>
        <taxon>Phasmatodea</taxon>
        <taxon>Timematodea</taxon>
        <taxon>Timematoidea</taxon>
        <taxon>Timematidae</taxon>
        <taxon>Timema</taxon>
    </lineage>
</organism>
<dbReference type="AlphaFoldDB" id="A0A7R9D2S4"/>
<dbReference type="InterPro" id="IPR001353">
    <property type="entry name" value="Proteasome_sua/b"/>
</dbReference>
<comment type="subcellular location">
    <subcellularLocation>
        <location evidence="7">Cytoplasm</location>
    </subcellularLocation>
    <subcellularLocation>
        <location evidence="7">Nucleus</location>
    </subcellularLocation>
</comment>
<dbReference type="PANTHER" id="PTHR32194:SF2">
    <property type="entry name" value="PROTEASOME SUBUNIT BETA TYPE-1"/>
    <property type="match status" value="1"/>
</dbReference>
<protein>
    <recommendedName>
        <fullName evidence="7">Proteasome subunit beta</fullName>
    </recommendedName>
</protein>
<dbReference type="GO" id="GO:0005737">
    <property type="term" value="C:cytoplasm"/>
    <property type="evidence" value="ECO:0007669"/>
    <property type="project" value="UniProtKB-SubCell"/>
</dbReference>
<comment type="subunit">
    <text evidence="7">Component of the proteasome complex.</text>
</comment>
<dbReference type="PANTHER" id="PTHR32194">
    <property type="entry name" value="METALLOPROTEASE TLDD"/>
    <property type="match status" value="1"/>
</dbReference>
<evidence type="ECO:0000256" key="3">
    <source>
        <dbReference type="ARBA" id="ARBA00022942"/>
    </source>
</evidence>
<dbReference type="PROSITE" id="PS51476">
    <property type="entry name" value="PROTEASOME_BETA_2"/>
    <property type="match status" value="1"/>
</dbReference>
<sequence>MNILLVLKTCLQIGVQIFLKLFNNNFRLIRGFCFSDEDKLHKISNKLVMAVSGESGDTSQFAEYIAKNIQLYKMRNGYELSPSAAANFTRRNLAEYLRSRTPYNVNLLLAGFDEQAGPELFFMDYLASMVKIPYAAHGYGGYFSLSIMDRYHNADMSEEEGYEVMKKCVQEAHRRLIVNLPNFKVQIINKDGIKDMPDITAKSIAIEEHGRS</sequence>
<evidence type="ECO:0000256" key="4">
    <source>
        <dbReference type="ARBA" id="ARBA00023242"/>
    </source>
</evidence>
<dbReference type="InterPro" id="IPR035206">
    <property type="entry name" value="Proteasome_beta2"/>
</dbReference>
<dbReference type="EMBL" id="OC319677">
    <property type="protein sequence ID" value="CAD7406025.1"/>
    <property type="molecule type" value="Genomic_DNA"/>
</dbReference>
<comment type="function">
    <text evidence="7">Component of the proteasome, a multicatalytic proteinase complex which is characterized by its ability to cleave peptides with Arg, Phe, Tyr, Leu, and Glu adjacent to the leaving group at neutral or slightly basic pH. The proteasome has an ATP-dependent proteolytic activity.</text>
</comment>
<dbReference type="SUPFAM" id="SSF56235">
    <property type="entry name" value="N-terminal nucleophile aminohydrolases (Ntn hydrolases)"/>
    <property type="match status" value="1"/>
</dbReference>
<dbReference type="GO" id="GO:0005839">
    <property type="term" value="C:proteasome core complex"/>
    <property type="evidence" value="ECO:0007669"/>
    <property type="project" value="InterPro"/>
</dbReference>
<keyword evidence="4 7" id="KW-0539">Nucleus</keyword>
<dbReference type="GO" id="GO:0010498">
    <property type="term" value="P:proteasomal protein catabolic process"/>
    <property type="evidence" value="ECO:0007669"/>
    <property type="project" value="InterPro"/>
</dbReference>